<comment type="caution">
    <text evidence="1">The sequence shown here is derived from an EMBL/GenBank/DDBJ whole genome shotgun (WGS) entry which is preliminary data.</text>
</comment>
<dbReference type="RefSeq" id="WP_002703563.1">
    <property type="nucleotide sequence ID" value="NZ_AGRW01000042.1"/>
</dbReference>
<evidence type="ECO:0000313" key="2">
    <source>
        <dbReference type="Proteomes" id="UP000003571"/>
    </source>
</evidence>
<dbReference type="AlphaFoldDB" id="H7EJR1"/>
<organism evidence="1 2">
    <name type="scientific">Treponema saccharophilum DSM 2985</name>
    <dbReference type="NCBI Taxonomy" id="907348"/>
    <lineage>
        <taxon>Bacteria</taxon>
        <taxon>Pseudomonadati</taxon>
        <taxon>Spirochaetota</taxon>
        <taxon>Spirochaetia</taxon>
        <taxon>Spirochaetales</taxon>
        <taxon>Treponemataceae</taxon>
        <taxon>Treponema</taxon>
    </lineage>
</organism>
<accession>H7EJR1</accession>
<gene>
    <name evidence="1" type="ORF">TresaDRAFT_2161</name>
</gene>
<protein>
    <submittedName>
        <fullName evidence="1">Glutamate 5-kinase</fullName>
    </submittedName>
</protein>
<name>H7EJR1_9SPIR</name>
<keyword evidence="2" id="KW-1185">Reference proteome</keyword>
<sequence length="78" mass="9192">MKTKYMYSAEKWNGGWIGILLYDKNYKSHGNVEILHSEKELADFLKNYPKTGVMYCDDESKDEAKRICDLFNIEFIDS</sequence>
<proteinExistence type="predicted"/>
<dbReference type="EMBL" id="AGRW01000042">
    <property type="protein sequence ID" value="EIC02181.1"/>
    <property type="molecule type" value="Genomic_DNA"/>
</dbReference>
<keyword evidence="1" id="KW-0808">Transferase</keyword>
<keyword evidence="1" id="KW-0418">Kinase</keyword>
<dbReference type="Proteomes" id="UP000003571">
    <property type="component" value="Unassembled WGS sequence"/>
</dbReference>
<evidence type="ECO:0000313" key="1">
    <source>
        <dbReference type="EMBL" id="EIC02181.1"/>
    </source>
</evidence>
<dbReference type="GO" id="GO:0016301">
    <property type="term" value="F:kinase activity"/>
    <property type="evidence" value="ECO:0007669"/>
    <property type="project" value="UniProtKB-KW"/>
</dbReference>
<reference evidence="1 2" key="1">
    <citation type="submission" date="2011-09" db="EMBL/GenBank/DDBJ databases">
        <title>The draft genome of Treponema saccharophilum DSM 2985.</title>
        <authorList>
            <consortium name="US DOE Joint Genome Institute (JGI-PGF)"/>
            <person name="Lucas S."/>
            <person name="Copeland A."/>
            <person name="Lapidus A."/>
            <person name="Glavina del Rio T."/>
            <person name="Dalin E."/>
            <person name="Tice H."/>
            <person name="Bruce D."/>
            <person name="Goodwin L."/>
            <person name="Pitluck S."/>
            <person name="Peters L."/>
            <person name="Kyrpides N."/>
            <person name="Mavromatis K."/>
            <person name="Ivanova N."/>
            <person name="Markowitz V."/>
            <person name="Cheng J.-F."/>
            <person name="Hugenholtz P."/>
            <person name="Woyke T."/>
            <person name="Wu D."/>
            <person name="Gronow S."/>
            <person name="Wellnitz S."/>
            <person name="Brambilla E."/>
            <person name="Klenk H.-P."/>
            <person name="Eisen J.A."/>
        </authorList>
    </citation>
    <scope>NUCLEOTIDE SEQUENCE [LARGE SCALE GENOMIC DNA]</scope>
    <source>
        <strain evidence="1 2">DSM 2985</strain>
    </source>
</reference>